<protein>
    <recommendedName>
        <fullName evidence="6">Alginate lyase domain-containing protein</fullName>
    </recommendedName>
</protein>
<name>A0A075B3W8_ROZAC</name>
<organism evidence="2 4">
    <name type="scientific">Rozella allomycis (strain CSF55)</name>
    <dbReference type="NCBI Taxonomy" id="988480"/>
    <lineage>
        <taxon>Eukaryota</taxon>
        <taxon>Fungi</taxon>
        <taxon>Fungi incertae sedis</taxon>
        <taxon>Cryptomycota</taxon>
        <taxon>Cryptomycota incertae sedis</taxon>
        <taxon>Rozella</taxon>
    </lineage>
</organism>
<dbReference type="EMBL" id="KE560790">
    <property type="protein sequence ID" value="EPZ35643.1"/>
    <property type="molecule type" value="Genomic_DNA"/>
</dbReference>
<keyword evidence="4" id="KW-1185">Reference proteome</keyword>
<dbReference type="HOGENOM" id="CLU_469420_0_0_1"/>
<dbReference type="STRING" id="988480.A0A075B3W8"/>
<dbReference type="EMBL" id="ML005074">
    <property type="protein sequence ID" value="RKP20370.1"/>
    <property type="molecule type" value="Genomic_DNA"/>
</dbReference>
<evidence type="ECO:0000256" key="1">
    <source>
        <dbReference type="SAM" id="Phobius"/>
    </source>
</evidence>
<proteinExistence type="predicted"/>
<feature type="transmembrane region" description="Helical" evidence="1">
    <location>
        <begin position="12"/>
        <end position="29"/>
    </location>
</feature>
<accession>A0A075B3W8</accession>
<keyword evidence="1" id="KW-0812">Transmembrane</keyword>
<dbReference type="Proteomes" id="UP000281549">
    <property type="component" value="Unassembled WGS sequence"/>
</dbReference>
<reference evidence="3" key="3">
    <citation type="submission" date="2018-08" db="EMBL/GenBank/DDBJ databases">
        <title>Leveraging single-cell genomics to expand the Fungal Tree of Life.</title>
        <authorList>
            <consortium name="DOE Joint Genome Institute"/>
            <person name="Ahrendt S.R."/>
            <person name="Quandt C.A."/>
            <person name="Ciobanu D."/>
            <person name="Clum A."/>
            <person name="Salamov A."/>
            <person name="Andreopoulos B."/>
            <person name="Cheng J.-F."/>
            <person name="Woyke T."/>
            <person name="Pelin A."/>
            <person name="Henrissat B."/>
            <person name="Reynolds N."/>
            <person name="Benny G.L."/>
            <person name="Smith M.E."/>
            <person name="James T.Y."/>
            <person name="Grigoriev I.V."/>
        </authorList>
    </citation>
    <scope>NUCLEOTIDE SEQUENCE</scope>
    <source>
        <strain evidence="3">CSF55</strain>
    </source>
</reference>
<dbReference type="AlphaFoldDB" id="A0A075B3W8"/>
<gene>
    <name evidence="2" type="ORF">O9G_002651</name>
    <name evidence="3" type="ORF">ROZALSC1DRAFT_28135</name>
</gene>
<evidence type="ECO:0000313" key="4">
    <source>
        <dbReference type="Proteomes" id="UP000030755"/>
    </source>
</evidence>
<reference evidence="5" key="2">
    <citation type="journal article" date="2018" name="Nat. Microbiol.">
        <title>Leveraging single-cell genomics to expand the fungal tree of life.</title>
        <authorList>
            <person name="Ahrendt S.R."/>
            <person name="Quandt C.A."/>
            <person name="Ciobanu D."/>
            <person name="Clum A."/>
            <person name="Salamov A."/>
            <person name="Andreopoulos B."/>
            <person name="Cheng J.F."/>
            <person name="Woyke T."/>
            <person name="Pelin A."/>
            <person name="Henrissat B."/>
            <person name="Reynolds N.K."/>
            <person name="Benny G.L."/>
            <person name="Smith M.E."/>
            <person name="James T.Y."/>
            <person name="Grigoriev I.V."/>
        </authorList>
    </citation>
    <scope>NUCLEOTIDE SEQUENCE [LARGE SCALE GENOMIC DNA]</scope>
    <source>
        <strain evidence="5">CSF55</strain>
    </source>
</reference>
<dbReference type="OrthoDB" id="63533at2759"/>
<dbReference type="Proteomes" id="UP000030755">
    <property type="component" value="Unassembled WGS sequence"/>
</dbReference>
<sequence length="581" mass="68694">MKHFQFKKSSLIVPILFAILYICIFYNVSSKKLALVRIIGNDLPPRHSPGQSLSNLKFLLENEEEFADTEKIWIINRIVDLEKEKEIIRLLDHHNKTYYRIPFVMEEYQNVMFNYNRFHVPDIVHSKDFQLLSKTLKNYVYDEIYHYKNLYAMNNNGGRQFALDVGNQIAEWTFVLDGNIFLTEEAFNDIMHEIKQYGSKFRYFVVPMIRLTSNDQLLERSGHWKRIWRMNATEEPQIIFHKRAAMTFNPNMRYGRRSKAELLWRLGIDYGYSKRRILPWETDISIGSNKLAKEIAYVFRLFSGSAEQEISGGGGARNRNRLSAIQAFINGLDIKVMQKSISNISPKYKFLLWDENHLFSERIKFWEGEKDNALITIIDYAQEVVKSNKELSIGNDYTKQLKAVAIASFCTNHKMFNKFALNNFMNGINWINESIQRNETFDKINSMFSILELHEVFRLIQPFMSTADEHYLAYSCSMILKYLKDMDIENNLPSALNSDDMMSINLSYDLWITSLSSISNDWSEIHRIFRDLPFRHQTHKNHFQSLNLRRQWNILIEIGKRFGFTMEIEMNCLYDNIEFSN</sequence>
<evidence type="ECO:0000313" key="5">
    <source>
        <dbReference type="Proteomes" id="UP000281549"/>
    </source>
</evidence>
<evidence type="ECO:0000313" key="3">
    <source>
        <dbReference type="EMBL" id="RKP20370.1"/>
    </source>
</evidence>
<keyword evidence="1" id="KW-1133">Transmembrane helix</keyword>
<evidence type="ECO:0000313" key="2">
    <source>
        <dbReference type="EMBL" id="EPZ35643.1"/>
    </source>
</evidence>
<evidence type="ECO:0008006" key="6">
    <source>
        <dbReference type="Google" id="ProtNLM"/>
    </source>
</evidence>
<reference evidence="2 4" key="1">
    <citation type="journal article" date="2013" name="Curr. Biol.">
        <title>Shared signatures of parasitism and phylogenomics unite Cryptomycota and microsporidia.</title>
        <authorList>
            <person name="James T.Y."/>
            <person name="Pelin A."/>
            <person name="Bonen L."/>
            <person name="Ahrendt S."/>
            <person name="Sain D."/>
            <person name="Corradi N."/>
            <person name="Stajich J.E."/>
        </authorList>
    </citation>
    <scope>NUCLEOTIDE SEQUENCE [LARGE SCALE GENOMIC DNA]</scope>
    <source>
        <strain evidence="2">CSF55</strain>
        <strain evidence="2">CSF55</strain>
    </source>
</reference>
<keyword evidence="1" id="KW-0472">Membrane</keyword>